<accession>A0ABX2D009</accession>
<comment type="caution">
    <text evidence="1">The sequence shown here is derived from an EMBL/GenBank/DDBJ whole genome shotgun (WGS) entry which is preliminary data.</text>
</comment>
<organism evidence="1 2">
    <name type="scientific">Microcoleus asticus IPMA8</name>
    <dbReference type="NCBI Taxonomy" id="2563858"/>
    <lineage>
        <taxon>Bacteria</taxon>
        <taxon>Bacillati</taxon>
        <taxon>Cyanobacteriota</taxon>
        <taxon>Cyanophyceae</taxon>
        <taxon>Oscillatoriophycideae</taxon>
        <taxon>Oscillatoriales</taxon>
        <taxon>Microcoleaceae</taxon>
        <taxon>Microcoleus</taxon>
        <taxon>Microcoleus asticus</taxon>
    </lineage>
</organism>
<dbReference type="Proteomes" id="UP000702425">
    <property type="component" value="Unassembled WGS sequence"/>
</dbReference>
<keyword evidence="2" id="KW-1185">Reference proteome</keyword>
<sequence>MKTIVYQSYLGDETPNWLENCMQTVKDWAELKGFHYQREDDFFDCVPDWYKDKAAGKINLVADLARLELAKKYLDQGYEQTIWMDADVVVFDPDNLIIDTTEDYLVCREVWLDTEDDKNLEEGTLSCIKKVTNSLVFFAKGNSFLDFYIYASKSLIKNKIGRVSRLDVSTKFLTKLYEIMELPLFSNLGLFSPILMHGMVEDKTLITQLYAKSLESPIYAANLCLSFRNRSYKGIMVTDELFEKVIDKLIDTKGEVINQHFSPSLIDYK</sequence>
<evidence type="ECO:0000313" key="1">
    <source>
        <dbReference type="EMBL" id="NQE35996.1"/>
    </source>
</evidence>
<gene>
    <name evidence="1" type="ORF">E5S67_03758</name>
</gene>
<proteinExistence type="predicted"/>
<protein>
    <submittedName>
        <fullName evidence="1">Uncharacterized protein</fullName>
    </submittedName>
</protein>
<dbReference type="RefSeq" id="WP_172189799.1">
    <property type="nucleotide sequence ID" value="NZ_CAWPPK010000286.1"/>
</dbReference>
<dbReference type="EMBL" id="SRRZ01000070">
    <property type="protein sequence ID" value="NQE35996.1"/>
    <property type="molecule type" value="Genomic_DNA"/>
</dbReference>
<name>A0ABX2D009_9CYAN</name>
<reference evidence="1 2" key="1">
    <citation type="journal article" date="2020" name="Sci. Rep.">
        <title>A novel cyanobacterial geosmin producer, revising GeoA distribution and dispersion patterns in Bacteria.</title>
        <authorList>
            <person name="Churro C."/>
            <person name="Semedo-Aguiar A.P."/>
            <person name="Silva A.D."/>
            <person name="Pereira-Leal J.B."/>
            <person name="Leite R.B."/>
        </authorList>
    </citation>
    <scope>NUCLEOTIDE SEQUENCE [LARGE SCALE GENOMIC DNA]</scope>
    <source>
        <strain evidence="1 2">IPMA8</strain>
    </source>
</reference>
<evidence type="ECO:0000313" key="2">
    <source>
        <dbReference type="Proteomes" id="UP000702425"/>
    </source>
</evidence>